<feature type="transmembrane region" description="Helical" evidence="1">
    <location>
        <begin position="21"/>
        <end position="38"/>
    </location>
</feature>
<name>A0A1H5TSZ9_9FIRM</name>
<protein>
    <recommendedName>
        <fullName evidence="4">Transporter</fullName>
    </recommendedName>
</protein>
<keyword evidence="1" id="KW-1133">Transmembrane helix</keyword>
<keyword evidence="1" id="KW-0472">Membrane</keyword>
<keyword evidence="1" id="KW-0812">Transmembrane</keyword>
<evidence type="ECO:0000256" key="1">
    <source>
        <dbReference type="SAM" id="Phobius"/>
    </source>
</evidence>
<evidence type="ECO:0008006" key="4">
    <source>
        <dbReference type="Google" id="ProtNLM"/>
    </source>
</evidence>
<accession>A0A1H5TSZ9</accession>
<keyword evidence="3" id="KW-1185">Reference proteome</keyword>
<sequence length="132" mass="15128">MEKTRSILRKLIVKIPNFLEKIIGIILLIGVIYGGFNLILEVMDFSGNIEVTEYVENILNAAFNVVIVIEFVRMLVKHSMNTIIEVLIFAIARGLVAGHEEPLSILIRVIAIAVLFFVRKYLFKDFDFEEEE</sequence>
<feature type="transmembrane region" description="Helical" evidence="1">
    <location>
        <begin position="105"/>
        <end position="122"/>
    </location>
</feature>
<evidence type="ECO:0000313" key="3">
    <source>
        <dbReference type="Proteomes" id="UP000236726"/>
    </source>
</evidence>
<feature type="transmembrane region" description="Helical" evidence="1">
    <location>
        <begin position="58"/>
        <end position="76"/>
    </location>
</feature>
<dbReference type="AlphaFoldDB" id="A0A1H5TSZ9"/>
<evidence type="ECO:0000313" key="2">
    <source>
        <dbReference type="EMBL" id="SEF65924.1"/>
    </source>
</evidence>
<reference evidence="2 3" key="1">
    <citation type="submission" date="2016-10" db="EMBL/GenBank/DDBJ databases">
        <authorList>
            <person name="de Groot N.N."/>
        </authorList>
    </citation>
    <scope>NUCLEOTIDE SEQUENCE [LARGE SCALE GENOMIC DNA]</scope>
    <source>
        <strain evidence="2 3">D15d</strain>
    </source>
</reference>
<gene>
    <name evidence="2" type="ORF">SAMN05216537_105106</name>
</gene>
<dbReference type="Proteomes" id="UP000236726">
    <property type="component" value="Unassembled WGS sequence"/>
</dbReference>
<dbReference type="EMBL" id="FNUL01000005">
    <property type="protein sequence ID" value="SEF65924.1"/>
    <property type="molecule type" value="Genomic_DNA"/>
</dbReference>
<proteinExistence type="predicted"/>
<organism evidence="2 3">
    <name type="scientific">Lachnospira multipara</name>
    <dbReference type="NCBI Taxonomy" id="28051"/>
    <lineage>
        <taxon>Bacteria</taxon>
        <taxon>Bacillati</taxon>
        <taxon>Bacillota</taxon>
        <taxon>Clostridia</taxon>
        <taxon>Lachnospirales</taxon>
        <taxon>Lachnospiraceae</taxon>
        <taxon>Lachnospira</taxon>
    </lineage>
</organism>
<dbReference type="RefSeq" id="WP_103952554.1">
    <property type="nucleotide sequence ID" value="NZ_FNUL01000005.1"/>
</dbReference>